<dbReference type="SUPFAM" id="SSF53335">
    <property type="entry name" value="S-adenosyl-L-methionine-dependent methyltransferases"/>
    <property type="match status" value="1"/>
</dbReference>
<dbReference type="GO" id="GO:0008757">
    <property type="term" value="F:S-adenosylmethionine-dependent methyltransferase activity"/>
    <property type="evidence" value="ECO:0007669"/>
    <property type="project" value="InterPro"/>
</dbReference>
<evidence type="ECO:0000259" key="1">
    <source>
        <dbReference type="Pfam" id="PF08241"/>
    </source>
</evidence>
<dbReference type="CDD" id="cd02440">
    <property type="entry name" value="AdoMet_MTases"/>
    <property type="match status" value="1"/>
</dbReference>
<dbReference type="InterPro" id="IPR029063">
    <property type="entry name" value="SAM-dependent_MTases_sf"/>
</dbReference>
<dbReference type="EMBL" id="APMM01000077">
    <property type="protein sequence ID" value="ENN95564.1"/>
    <property type="molecule type" value="Genomic_DNA"/>
</dbReference>
<keyword evidence="2" id="KW-0489">Methyltransferase</keyword>
<dbReference type="GO" id="GO:0032259">
    <property type="term" value="P:methylation"/>
    <property type="evidence" value="ECO:0007669"/>
    <property type="project" value="UniProtKB-KW"/>
</dbReference>
<dbReference type="InterPro" id="IPR013216">
    <property type="entry name" value="Methyltransf_11"/>
</dbReference>
<evidence type="ECO:0000313" key="2">
    <source>
        <dbReference type="EMBL" id="ENN95564.1"/>
    </source>
</evidence>
<dbReference type="Gene3D" id="3.40.50.150">
    <property type="entry name" value="Vaccinia Virus protein VP39"/>
    <property type="match status" value="1"/>
</dbReference>
<reference evidence="2 3" key="1">
    <citation type="journal article" date="2013" name="Genome Announc.">
        <title>Draft Genome Sequence of a Highly Flagellated, Fast-Swimming Archaeon, Methanocaldococcus villosus Strain KIN24-T80 (DSM 22612).</title>
        <authorList>
            <person name="Thennarasu S."/>
            <person name="Polireddy D."/>
            <person name="Antony A."/>
            <person name="Yada M.R."/>
            <person name="Algarawi S."/>
            <person name="Sivakumar N."/>
        </authorList>
    </citation>
    <scope>NUCLEOTIDE SEQUENCE [LARGE SCALE GENOMIC DNA]</scope>
    <source>
        <strain evidence="2 3">KIN24-T80</strain>
    </source>
</reference>
<dbReference type="PATRIC" id="fig|1069083.5.peg.1383"/>
<protein>
    <submittedName>
        <fullName evidence="2">Methyltransferase</fullName>
    </submittedName>
</protein>
<dbReference type="Proteomes" id="UP000053695">
    <property type="component" value="Unassembled WGS sequence"/>
</dbReference>
<comment type="caution">
    <text evidence="2">The sequence shown here is derived from an EMBL/GenBank/DDBJ whole genome shotgun (WGS) entry which is preliminary data.</text>
</comment>
<sequence>MKHYREIDKILFLKALYFLKNKGFNPKNMVDIGCGDGHLTLKIKKVFNIPINNVYGIEYDKNLVISCKEKGIKCFLLDLNKDKIPFEDNSVDLITANQVLEHIFEIDDLLIEIKRILSPNGYFVVSTPNLAALHERISLLLGYNPSTWHTAKIQIGLRRGEPTNNREHVNGFTIKGLKYLLEYYGFKPVKLFVGKVFIKDDLYIPFLEKIFPSLALTQCWICKVKK</sequence>
<accession>N6UTE0</accession>
<dbReference type="STRING" id="1069083.GCA_000371805_01003"/>
<evidence type="ECO:0000313" key="3">
    <source>
        <dbReference type="Proteomes" id="UP000053695"/>
    </source>
</evidence>
<keyword evidence="3" id="KW-1185">Reference proteome</keyword>
<name>N6UTE0_9EURY</name>
<feature type="domain" description="Methyltransferase type 11" evidence="1">
    <location>
        <begin position="30"/>
        <end position="125"/>
    </location>
</feature>
<dbReference type="Pfam" id="PF08241">
    <property type="entry name" value="Methyltransf_11"/>
    <property type="match status" value="1"/>
</dbReference>
<dbReference type="OrthoDB" id="1018at2157"/>
<organism evidence="2 3">
    <name type="scientific">Methanocaldococcus villosus KIN24-T80</name>
    <dbReference type="NCBI Taxonomy" id="1069083"/>
    <lineage>
        <taxon>Archaea</taxon>
        <taxon>Methanobacteriati</taxon>
        <taxon>Methanobacteriota</taxon>
        <taxon>Methanomada group</taxon>
        <taxon>Methanococci</taxon>
        <taxon>Methanococcales</taxon>
        <taxon>Methanocaldococcaceae</taxon>
        <taxon>Methanocaldococcus</taxon>
    </lineage>
</organism>
<proteinExistence type="predicted"/>
<dbReference type="AlphaFoldDB" id="N6UTE0"/>
<dbReference type="PANTHER" id="PTHR43861:SF6">
    <property type="entry name" value="METHYLTRANSFERASE TYPE 11"/>
    <property type="match status" value="1"/>
</dbReference>
<keyword evidence="2" id="KW-0808">Transferase</keyword>
<dbReference type="PANTHER" id="PTHR43861">
    <property type="entry name" value="TRANS-ACONITATE 2-METHYLTRANSFERASE-RELATED"/>
    <property type="match status" value="1"/>
</dbReference>
<dbReference type="RefSeq" id="WP_004595134.1">
    <property type="nucleotide sequence ID" value="NZ_APMM01000077.1"/>
</dbReference>
<gene>
    <name evidence="2" type="ORF">J422_07157</name>
</gene>